<dbReference type="Pfam" id="PF14106">
    <property type="entry name" value="DUF4279"/>
    <property type="match status" value="1"/>
</dbReference>
<dbReference type="RefSeq" id="WP_158103592.1">
    <property type="nucleotide sequence ID" value="NZ_JAGIOO010000001.1"/>
</dbReference>
<protein>
    <recommendedName>
        <fullName evidence="3">DUF4279 domain-containing protein</fullName>
    </recommendedName>
</protein>
<accession>A0ABS5AB87</accession>
<name>A0ABS5AB87_9PSEU</name>
<evidence type="ECO:0000313" key="1">
    <source>
        <dbReference type="EMBL" id="MBP2473854.1"/>
    </source>
</evidence>
<sequence>MAISRASASLRLFSTKAAASAVTEALDLEPTASAERGEPMGRNLPPREQSMWLLESEADEDATLAEHLEWLLDTLEGKLGALAGLLGDYEVDVWCVVEATHGQGQLTFTPGLTARLAGLPCAYTVDLYLSEDEDDEYED</sequence>
<keyword evidence="2" id="KW-1185">Reference proteome</keyword>
<proteinExistence type="predicted"/>
<gene>
    <name evidence="1" type="ORF">JOF53_002726</name>
</gene>
<reference evidence="1 2" key="1">
    <citation type="submission" date="2021-03" db="EMBL/GenBank/DDBJ databases">
        <title>Sequencing the genomes of 1000 actinobacteria strains.</title>
        <authorList>
            <person name="Klenk H.-P."/>
        </authorList>
    </citation>
    <scope>NUCLEOTIDE SEQUENCE [LARGE SCALE GENOMIC DNA]</scope>
    <source>
        <strain evidence="1 2">DSM 44580</strain>
    </source>
</reference>
<dbReference type="EMBL" id="JAGIOO010000001">
    <property type="protein sequence ID" value="MBP2473854.1"/>
    <property type="molecule type" value="Genomic_DNA"/>
</dbReference>
<evidence type="ECO:0008006" key="3">
    <source>
        <dbReference type="Google" id="ProtNLM"/>
    </source>
</evidence>
<comment type="caution">
    <text evidence="1">The sequence shown here is derived from an EMBL/GenBank/DDBJ whole genome shotgun (WGS) entry which is preliminary data.</text>
</comment>
<dbReference type="Proteomes" id="UP001519363">
    <property type="component" value="Unassembled WGS sequence"/>
</dbReference>
<organism evidence="1 2">
    <name type="scientific">Crossiella equi</name>
    <dbReference type="NCBI Taxonomy" id="130796"/>
    <lineage>
        <taxon>Bacteria</taxon>
        <taxon>Bacillati</taxon>
        <taxon>Actinomycetota</taxon>
        <taxon>Actinomycetes</taxon>
        <taxon>Pseudonocardiales</taxon>
        <taxon>Pseudonocardiaceae</taxon>
        <taxon>Crossiella</taxon>
    </lineage>
</organism>
<dbReference type="InterPro" id="IPR025459">
    <property type="entry name" value="DUF4279"/>
</dbReference>
<evidence type="ECO:0000313" key="2">
    <source>
        <dbReference type="Proteomes" id="UP001519363"/>
    </source>
</evidence>